<evidence type="ECO:0000256" key="5">
    <source>
        <dbReference type="ARBA" id="ARBA00023136"/>
    </source>
</evidence>
<dbReference type="PANTHER" id="PTHR19957:SF307">
    <property type="entry name" value="PROTEIN SSO1-RELATED"/>
    <property type="match status" value="1"/>
</dbReference>
<comment type="similarity">
    <text evidence="2 6">Belongs to the syntaxin family.</text>
</comment>
<dbReference type="InterPro" id="IPR010989">
    <property type="entry name" value="SNARE"/>
</dbReference>
<dbReference type="GO" id="GO:0005886">
    <property type="term" value="C:plasma membrane"/>
    <property type="evidence" value="ECO:0007669"/>
    <property type="project" value="TreeGrafter"/>
</dbReference>
<dbReference type="AlphaFoldDB" id="A0A7S1B2X1"/>
<dbReference type="GO" id="GO:0012505">
    <property type="term" value="C:endomembrane system"/>
    <property type="evidence" value="ECO:0007669"/>
    <property type="project" value="TreeGrafter"/>
</dbReference>
<dbReference type="Pfam" id="PF05739">
    <property type="entry name" value="SNARE"/>
    <property type="match status" value="1"/>
</dbReference>
<dbReference type="Gene3D" id="1.20.58.70">
    <property type="match status" value="1"/>
</dbReference>
<dbReference type="InterPro" id="IPR045242">
    <property type="entry name" value="Syntaxin"/>
</dbReference>
<dbReference type="EMBL" id="HBFR01000749">
    <property type="protein sequence ID" value="CAD8873282.1"/>
    <property type="molecule type" value="Transcribed_RNA"/>
</dbReference>
<dbReference type="GO" id="GO:0048278">
    <property type="term" value="P:vesicle docking"/>
    <property type="evidence" value="ECO:0007669"/>
    <property type="project" value="TreeGrafter"/>
</dbReference>
<gene>
    <name evidence="10" type="ORF">CHYS00102_LOCUS440</name>
</gene>
<evidence type="ECO:0000256" key="4">
    <source>
        <dbReference type="ARBA" id="ARBA00022989"/>
    </source>
</evidence>
<dbReference type="PROSITE" id="PS00914">
    <property type="entry name" value="SYNTAXIN"/>
    <property type="match status" value="1"/>
</dbReference>
<proteinExistence type="inferred from homology"/>
<dbReference type="Gene3D" id="1.20.5.110">
    <property type="match status" value="1"/>
</dbReference>
<accession>A0A7S1B2X1</accession>
<organism evidence="10">
    <name type="scientific">Corethron hystrix</name>
    <dbReference type="NCBI Taxonomy" id="216773"/>
    <lineage>
        <taxon>Eukaryota</taxon>
        <taxon>Sar</taxon>
        <taxon>Stramenopiles</taxon>
        <taxon>Ochrophyta</taxon>
        <taxon>Bacillariophyta</taxon>
        <taxon>Coscinodiscophyceae</taxon>
        <taxon>Corethrophycidae</taxon>
        <taxon>Corethrales</taxon>
        <taxon>Corethraceae</taxon>
        <taxon>Corethron</taxon>
    </lineage>
</organism>
<keyword evidence="4 8" id="KW-1133">Transmembrane helix</keyword>
<dbReference type="PANTHER" id="PTHR19957">
    <property type="entry name" value="SYNTAXIN"/>
    <property type="match status" value="1"/>
</dbReference>
<evidence type="ECO:0000256" key="2">
    <source>
        <dbReference type="ARBA" id="ARBA00009063"/>
    </source>
</evidence>
<sequence length="329" mass="37242">MINRLEELGLETHAPSWSIEENCKPQHDLEHGPWTDEDLDDNDEPNSNINADVTRTQRQRTREMTVFFSHVEYLQTTIYSIGQAAGRIDALNEQYRMATTASRETEISSELEPVLARTNSDARRSKEILGLLREDNSRAAAVLGNNAAGDLRIRENLVNTLTRRFVAHIKLYQNAQKNYRADIKDKVRRQVQAVQPEATEEQIDAVMQPGGEGVEGLIRKTMLTGVADPIKNAYSNVAERYNDVLTLEASVAELHQMFLDFALLVEHQGEMLDQIEHQVKKSTDYVYQGNANLLSSIEIQKRTRSKQCKIIIIIAAIVGIVVSINIIFR</sequence>
<evidence type="ECO:0000256" key="8">
    <source>
        <dbReference type="SAM" id="Phobius"/>
    </source>
</evidence>
<evidence type="ECO:0000259" key="9">
    <source>
        <dbReference type="PROSITE" id="PS50192"/>
    </source>
</evidence>
<dbReference type="GO" id="GO:0005484">
    <property type="term" value="F:SNAP receptor activity"/>
    <property type="evidence" value="ECO:0007669"/>
    <property type="project" value="InterPro"/>
</dbReference>
<dbReference type="GO" id="GO:0006906">
    <property type="term" value="P:vesicle fusion"/>
    <property type="evidence" value="ECO:0007669"/>
    <property type="project" value="TreeGrafter"/>
</dbReference>
<comment type="subcellular location">
    <subcellularLocation>
        <location evidence="1">Membrane</location>
        <topology evidence="1">Single-pass type IV membrane protein</topology>
    </subcellularLocation>
</comment>
<name>A0A7S1B2X1_9STRA</name>
<evidence type="ECO:0000256" key="6">
    <source>
        <dbReference type="RuleBase" id="RU003858"/>
    </source>
</evidence>
<dbReference type="GO" id="GO:0031201">
    <property type="term" value="C:SNARE complex"/>
    <property type="evidence" value="ECO:0007669"/>
    <property type="project" value="TreeGrafter"/>
</dbReference>
<dbReference type="InterPro" id="IPR006012">
    <property type="entry name" value="Syntaxin/epimorphin_CS"/>
</dbReference>
<dbReference type="InterPro" id="IPR000727">
    <property type="entry name" value="T_SNARE_dom"/>
</dbReference>
<evidence type="ECO:0000256" key="7">
    <source>
        <dbReference type="SAM" id="MobiDB-lite"/>
    </source>
</evidence>
<keyword evidence="5 8" id="KW-0472">Membrane</keyword>
<dbReference type="GO" id="GO:0006887">
    <property type="term" value="P:exocytosis"/>
    <property type="evidence" value="ECO:0007669"/>
    <property type="project" value="TreeGrafter"/>
</dbReference>
<reference evidence="10" key="1">
    <citation type="submission" date="2021-01" db="EMBL/GenBank/DDBJ databases">
        <authorList>
            <person name="Corre E."/>
            <person name="Pelletier E."/>
            <person name="Niang G."/>
            <person name="Scheremetjew M."/>
            <person name="Finn R."/>
            <person name="Kale V."/>
            <person name="Holt S."/>
            <person name="Cochrane G."/>
            <person name="Meng A."/>
            <person name="Brown T."/>
            <person name="Cohen L."/>
        </authorList>
    </citation>
    <scope>NUCLEOTIDE SEQUENCE</scope>
    <source>
        <strain evidence="10">308</strain>
    </source>
</reference>
<dbReference type="GO" id="GO:0000149">
    <property type="term" value="F:SNARE binding"/>
    <property type="evidence" value="ECO:0007669"/>
    <property type="project" value="TreeGrafter"/>
</dbReference>
<protein>
    <recommendedName>
        <fullName evidence="9">t-SNARE coiled-coil homology domain-containing protein</fullName>
    </recommendedName>
</protein>
<dbReference type="Pfam" id="PF00804">
    <property type="entry name" value="Syntaxin"/>
    <property type="match status" value="1"/>
</dbReference>
<dbReference type="SMART" id="SM00397">
    <property type="entry name" value="t_SNARE"/>
    <property type="match status" value="1"/>
</dbReference>
<dbReference type="InterPro" id="IPR006011">
    <property type="entry name" value="Syntaxin_N"/>
</dbReference>
<dbReference type="SUPFAM" id="SSF47661">
    <property type="entry name" value="t-snare proteins"/>
    <property type="match status" value="1"/>
</dbReference>
<evidence type="ECO:0000313" key="10">
    <source>
        <dbReference type="EMBL" id="CAD8873282.1"/>
    </source>
</evidence>
<feature type="domain" description="T-SNARE coiled-coil homology" evidence="9">
    <location>
        <begin position="234"/>
        <end position="296"/>
    </location>
</feature>
<feature type="compositionally biased region" description="Acidic residues" evidence="7">
    <location>
        <begin position="35"/>
        <end position="44"/>
    </location>
</feature>
<feature type="transmembrane region" description="Helical" evidence="8">
    <location>
        <begin position="310"/>
        <end position="328"/>
    </location>
</feature>
<evidence type="ECO:0000256" key="3">
    <source>
        <dbReference type="ARBA" id="ARBA00022692"/>
    </source>
</evidence>
<feature type="region of interest" description="Disordered" evidence="7">
    <location>
        <begin position="24"/>
        <end position="50"/>
    </location>
</feature>
<keyword evidence="3 8" id="KW-0812">Transmembrane</keyword>
<dbReference type="CDD" id="cd15848">
    <property type="entry name" value="SNARE_syntaxin1-like"/>
    <property type="match status" value="1"/>
</dbReference>
<dbReference type="PROSITE" id="PS50192">
    <property type="entry name" value="T_SNARE"/>
    <property type="match status" value="1"/>
</dbReference>
<dbReference type="SMART" id="SM00503">
    <property type="entry name" value="SynN"/>
    <property type="match status" value="1"/>
</dbReference>
<dbReference type="GO" id="GO:0006886">
    <property type="term" value="P:intracellular protein transport"/>
    <property type="evidence" value="ECO:0007669"/>
    <property type="project" value="InterPro"/>
</dbReference>
<evidence type="ECO:0000256" key="1">
    <source>
        <dbReference type="ARBA" id="ARBA00004211"/>
    </source>
</evidence>
<feature type="compositionally biased region" description="Basic and acidic residues" evidence="7">
    <location>
        <begin position="24"/>
        <end position="34"/>
    </location>
</feature>